<proteinExistence type="inferred from homology"/>
<keyword evidence="7" id="KW-1133">Transmembrane helix</keyword>
<evidence type="ECO:0000256" key="4">
    <source>
        <dbReference type="ARBA" id="ARBA00022617"/>
    </source>
</evidence>
<dbReference type="InterPro" id="IPR002401">
    <property type="entry name" value="Cyt_P450_E_grp-I"/>
</dbReference>
<dbReference type="GO" id="GO:0004497">
    <property type="term" value="F:monooxygenase activity"/>
    <property type="evidence" value="ECO:0007669"/>
    <property type="project" value="UniProtKB-KW"/>
</dbReference>
<evidence type="ECO:0000256" key="7">
    <source>
        <dbReference type="ARBA" id="ARBA00022989"/>
    </source>
</evidence>
<evidence type="ECO:0000313" key="13">
    <source>
        <dbReference type="Proteomes" id="UP001417504"/>
    </source>
</evidence>
<evidence type="ECO:0000256" key="8">
    <source>
        <dbReference type="ARBA" id="ARBA00023002"/>
    </source>
</evidence>
<dbReference type="AlphaFoldDB" id="A0AAP0K6K6"/>
<dbReference type="PANTHER" id="PTHR47953:SF19">
    <property type="entry name" value="OS06G0641600 PROTEIN"/>
    <property type="match status" value="1"/>
</dbReference>
<dbReference type="GO" id="GO:0016020">
    <property type="term" value="C:membrane"/>
    <property type="evidence" value="ECO:0007669"/>
    <property type="project" value="UniProtKB-SubCell"/>
</dbReference>
<evidence type="ECO:0000256" key="1">
    <source>
        <dbReference type="ARBA" id="ARBA00001971"/>
    </source>
</evidence>
<keyword evidence="5" id="KW-0812">Transmembrane</keyword>
<keyword evidence="9" id="KW-0408">Iron</keyword>
<dbReference type="InterPro" id="IPR001128">
    <property type="entry name" value="Cyt_P450"/>
</dbReference>
<dbReference type="SUPFAM" id="SSF48264">
    <property type="entry name" value="Cytochrome P450"/>
    <property type="match status" value="1"/>
</dbReference>
<keyword evidence="13" id="KW-1185">Reference proteome</keyword>
<evidence type="ECO:0000256" key="11">
    <source>
        <dbReference type="ARBA" id="ARBA00023136"/>
    </source>
</evidence>
<evidence type="ECO:0000256" key="5">
    <source>
        <dbReference type="ARBA" id="ARBA00022692"/>
    </source>
</evidence>
<dbReference type="Proteomes" id="UP001417504">
    <property type="component" value="Unassembled WGS sequence"/>
</dbReference>
<evidence type="ECO:0000256" key="6">
    <source>
        <dbReference type="ARBA" id="ARBA00022723"/>
    </source>
</evidence>
<dbReference type="InterPro" id="IPR052306">
    <property type="entry name" value="CYP450_71D"/>
</dbReference>
<dbReference type="Gene3D" id="1.10.630.10">
    <property type="entry name" value="Cytochrome P450"/>
    <property type="match status" value="1"/>
</dbReference>
<dbReference type="InterPro" id="IPR036396">
    <property type="entry name" value="Cyt_P450_sf"/>
</dbReference>
<protein>
    <recommendedName>
        <fullName evidence="14">Cytochrome P450</fullName>
    </recommendedName>
</protein>
<evidence type="ECO:0000256" key="2">
    <source>
        <dbReference type="ARBA" id="ARBA00004167"/>
    </source>
</evidence>
<keyword evidence="6" id="KW-0479">Metal-binding</keyword>
<comment type="caution">
    <text evidence="12">The sequence shown here is derived from an EMBL/GenBank/DDBJ whole genome shotgun (WGS) entry which is preliminary data.</text>
</comment>
<name>A0AAP0K6K6_9MAGN</name>
<dbReference type="GO" id="GO:0016705">
    <property type="term" value="F:oxidoreductase activity, acting on paired donors, with incorporation or reduction of molecular oxygen"/>
    <property type="evidence" value="ECO:0007669"/>
    <property type="project" value="InterPro"/>
</dbReference>
<accession>A0AAP0K6K6</accession>
<keyword evidence="11" id="KW-0472">Membrane</keyword>
<evidence type="ECO:0000256" key="10">
    <source>
        <dbReference type="ARBA" id="ARBA00023033"/>
    </source>
</evidence>
<keyword evidence="10" id="KW-0503">Monooxygenase</keyword>
<comment type="subcellular location">
    <subcellularLocation>
        <location evidence="2">Membrane</location>
        <topology evidence="2">Single-pass membrane protein</topology>
    </subcellularLocation>
</comment>
<gene>
    <name evidence="12" type="ORF">Sjap_005972</name>
</gene>
<evidence type="ECO:0000313" key="12">
    <source>
        <dbReference type="EMBL" id="KAK9146069.1"/>
    </source>
</evidence>
<sequence>MALTGTKPPETTIEWAMAEFLKSPCKMKKAQAEVRQIVGKKSNVHEEDIKQMKYLKCVIKETLRLHPPAPLLIPLESIKCTQIKGYNILPKTRVYVNAWAIQRDVCYGTKQKSSFPKDLLKVPLILKDKISNLFPLAQGEGVAQECHLALQWWSLHSLTSFIALIGICPMER</sequence>
<dbReference type="EMBL" id="JBBNAE010000002">
    <property type="protein sequence ID" value="KAK9146069.1"/>
    <property type="molecule type" value="Genomic_DNA"/>
</dbReference>
<dbReference type="GO" id="GO:0020037">
    <property type="term" value="F:heme binding"/>
    <property type="evidence" value="ECO:0007669"/>
    <property type="project" value="InterPro"/>
</dbReference>
<dbReference type="GO" id="GO:0044550">
    <property type="term" value="P:secondary metabolite biosynthetic process"/>
    <property type="evidence" value="ECO:0007669"/>
    <property type="project" value="UniProtKB-ARBA"/>
</dbReference>
<dbReference type="Pfam" id="PF00067">
    <property type="entry name" value="p450"/>
    <property type="match status" value="1"/>
</dbReference>
<dbReference type="GO" id="GO:0005506">
    <property type="term" value="F:iron ion binding"/>
    <property type="evidence" value="ECO:0007669"/>
    <property type="project" value="InterPro"/>
</dbReference>
<reference evidence="12 13" key="1">
    <citation type="submission" date="2024-01" db="EMBL/GenBank/DDBJ databases">
        <title>Genome assemblies of Stephania.</title>
        <authorList>
            <person name="Yang L."/>
        </authorList>
    </citation>
    <scope>NUCLEOTIDE SEQUENCE [LARGE SCALE GENOMIC DNA]</scope>
    <source>
        <strain evidence="12">QJT</strain>
        <tissue evidence="12">Leaf</tissue>
    </source>
</reference>
<comment type="cofactor">
    <cofactor evidence="1">
        <name>heme</name>
        <dbReference type="ChEBI" id="CHEBI:30413"/>
    </cofactor>
</comment>
<evidence type="ECO:0000256" key="3">
    <source>
        <dbReference type="ARBA" id="ARBA00010617"/>
    </source>
</evidence>
<comment type="similarity">
    <text evidence="3">Belongs to the cytochrome P450 family.</text>
</comment>
<dbReference type="PRINTS" id="PR00463">
    <property type="entry name" value="EP450I"/>
</dbReference>
<evidence type="ECO:0008006" key="14">
    <source>
        <dbReference type="Google" id="ProtNLM"/>
    </source>
</evidence>
<organism evidence="12 13">
    <name type="scientific">Stephania japonica</name>
    <dbReference type="NCBI Taxonomy" id="461633"/>
    <lineage>
        <taxon>Eukaryota</taxon>
        <taxon>Viridiplantae</taxon>
        <taxon>Streptophyta</taxon>
        <taxon>Embryophyta</taxon>
        <taxon>Tracheophyta</taxon>
        <taxon>Spermatophyta</taxon>
        <taxon>Magnoliopsida</taxon>
        <taxon>Ranunculales</taxon>
        <taxon>Menispermaceae</taxon>
        <taxon>Menispermoideae</taxon>
        <taxon>Cissampelideae</taxon>
        <taxon>Stephania</taxon>
    </lineage>
</organism>
<dbReference type="PANTHER" id="PTHR47953">
    <property type="entry name" value="OS08G0105600 PROTEIN"/>
    <property type="match status" value="1"/>
</dbReference>
<keyword evidence="8" id="KW-0560">Oxidoreductase</keyword>
<keyword evidence="4" id="KW-0349">Heme</keyword>
<evidence type="ECO:0000256" key="9">
    <source>
        <dbReference type="ARBA" id="ARBA00023004"/>
    </source>
</evidence>